<dbReference type="EMBL" id="CACRSQ010000003">
    <property type="protein sequence ID" value="VYS90095.1"/>
    <property type="molecule type" value="Genomic_DNA"/>
</dbReference>
<dbReference type="AlphaFoldDB" id="A0A6N2SEE2"/>
<dbReference type="InterPro" id="IPR025699">
    <property type="entry name" value="ABC2_memb-like"/>
</dbReference>
<protein>
    <recommendedName>
        <fullName evidence="2">ABC-2 transporter permease</fullName>
    </recommendedName>
</protein>
<reference evidence="1" key="1">
    <citation type="submission" date="2019-11" db="EMBL/GenBank/DDBJ databases">
        <authorList>
            <person name="Feng L."/>
        </authorList>
    </citation>
    <scope>NUCLEOTIDE SEQUENCE</scope>
    <source>
        <strain evidence="1">AcaccaeLFYP115</strain>
    </source>
</reference>
<dbReference type="RefSeq" id="WP_006565890.1">
    <property type="nucleotide sequence ID" value="NZ_BAABZP010000001.1"/>
</dbReference>
<sequence>MIGLIKKDVLLMQSYLKNLLLITAMFSGLSLINENYSFLAVSLPCMFSILCFTLISYDDYYHWDAYSLTLPIDSKDSVRSKYIVSTCLLAFGTILGTALSFAVIAVKDLSVPGKEVFLTAFAGFFTASVLMSLMYPIAYRFGTEKGRFVIFGIFAGISIFIVLLGKTLMNTTLRLQSIADFFTGSGKYLLIPLILIIISVSYCISCKIFTRKEY</sequence>
<gene>
    <name evidence="1" type="ORF">ACLFYP115_00858</name>
</gene>
<dbReference type="Pfam" id="PF13346">
    <property type="entry name" value="ABC2_membrane_5"/>
    <property type="match status" value="1"/>
</dbReference>
<organism evidence="1">
    <name type="scientific">Anaerostipes caccae</name>
    <dbReference type="NCBI Taxonomy" id="105841"/>
    <lineage>
        <taxon>Bacteria</taxon>
        <taxon>Bacillati</taxon>
        <taxon>Bacillota</taxon>
        <taxon>Clostridia</taxon>
        <taxon>Lachnospirales</taxon>
        <taxon>Lachnospiraceae</taxon>
        <taxon>Anaerostipes</taxon>
    </lineage>
</organism>
<name>A0A6N2SEE2_9FIRM</name>
<accession>A0A6N2SEE2</accession>
<proteinExistence type="predicted"/>
<evidence type="ECO:0000313" key="1">
    <source>
        <dbReference type="EMBL" id="VYS90095.1"/>
    </source>
</evidence>
<evidence type="ECO:0008006" key="2">
    <source>
        <dbReference type="Google" id="ProtNLM"/>
    </source>
</evidence>